<protein>
    <submittedName>
        <fullName evidence="2">Uncharacterized protein</fullName>
    </submittedName>
</protein>
<dbReference type="PANTHER" id="PTHR34935">
    <property type="entry name" value="PROTEIN TIC110, CHLOROPLASTIC"/>
    <property type="match status" value="1"/>
</dbReference>
<dbReference type="AlphaFoldDB" id="G8GJ71"/>
<proteinExistence type="predicted"/>
<dbReference type="Pfam" id="PF16940">
    <property type="entry name" value="Tic110"/>
    <property type="match status" value="1"/>
</dbReference>
<sequence length="180" mass="18183">MNPSLLSVAPASSSAAASTALLSPFLIPSRSTPSSLSLPSRRRLRVSFPRNSAASAVTAKPSDESATQPKSSVFGGRKELTGIQPLVDSLPPPVRLTCSAVILAGAVAAGYGLGQRFGGTRNLAIGGAAAMGAAGGAMVYALNACVPEVAAASLHNYVVGLDDPKGVEKDEVDQIVKKLV</sequence>
<organism evidence="2">
    <name type="scientific">Linum usitatissimum</name>
    <name type="common">Flax</name>
    <name type="synonym">Linum humile</name>
    <dbReference type="NCBI Taxonomy" id="4006"/>
    <lineage>
        <taxon>Eukaryota</taxon>
        <taxon>Viridiplantae</taxon>
        <taxon>Streptophyta</taxon>
        <taxon>Embryophyta</taxon>
        <taxon>Tracheophyta</taxon>
        <taxon>Spermatophyta</taxon>
        <taxon>Magnoliopsida</taxon>
        <taxon>eudicotyledons</taxon>
        <taxon>Gunneridae</taxon>
        <taxon>Pentapetalae</taxon>
        <taxon>rosids</taxon>
        <taxon>fabids</taxon>
        <taxon>Malpighiales</taxon>
        <taxon>Linaceae</taxon>
        <taxon>Linum</taxon>
    </lineage>
</organism>
<evidence type="ECO:0000313" key="2">
    <source>
        <dbReference type="EMBL" id="AER92593.1"/>
    </source>
</evidence>
<feature type="region of interest" description="Disordered" evidence="1">
    <location>
        <begin position="55"/>
        <end position="74"/>
    </location>
</feature>
<dbReference type="InterPro" id="IPR031610">
    <property type="entry name" value="TIC110"/>
</dbReference>
<reference evidence="2" key="1">
    <citation type="journal article" date="2012" name="Plant J.">
        <title>The genome of flax (Linum usitatissimum) assembled de novo from short shotgun sequence reads.</title>
        <authorList>
            <person name="Wang Z."/>
            <person name="Hobson N."/>
            <person name="Galindo L."/>
            <person name="Zhu S."/>
            <person name="Shi D."/>
            <person name="McDill J."/>
            <person name="Yang L."/>
            <person name="Hawkins S."/>
            <person name="Neutelings G."/>
            <person name="Datla R."/>
            <person name="Lambert G."/>
            <person name="Galbraith D.W."/>
            <person name="Grassa C.J."/>
            <person name="Geraldes A."/>
            <person name="Cronk Q.C."/>
            <person name="Cullis C."/>
            <person name="Dash P.K."/>
            <person name="Kumar P.A."/>
            <person name="Cloutier S."/>
            <person name="Sharpe A.G."/>
            <person name="Wong G.K."/>
            <person name="Wang J."/>
            <person name="Deyholos M.K."/>
        </authorList>
    </citation>
    <scope>NUCLEOTIDE SEQUENCE</scope>
</reference>
<dbReference type="GO" id="GO:0045037">
    <property type="term" value="P:protein import into chloroplast stroma"/>
    <property type="evidence" value="ECO:0007669"/>
    <property type="project" value="TreeGrafter"/>
</dbReference>
<dbReference type="PANTHER" id="PTHR34935:SF3">
    <property type="entry name" value="PROTEIN TIC110, CHLOROPLASTIC"/>
    <property type="match status" value="1"/>
</dbReference>
<evidence type="ECO:0000256" key="1">
    <source>
        <dbReference type="SAM" id="MobiDB-lite"/>
    </source>
</evidence>
<accession>G8GJ71</accession>
<dbReference type="EMBL" id="JN133300">
    <property type="protein sequence ID" value="AER92593.1"/>
    <property type="molecule type" value="Genomic_DNA"/>
</dbReference>
<dbReference type="GO" id="GO:0061927">
    <property type="term" value="C:TOC-TIC supercomplex I"/>
    <property type="evidence" value="ECO:0007669"/>
    <property type="project" value="TreeGrafter"/>
</dbReference>
<name>G8GJ71_LINUS</name>